<dbReference type="Gene3D" id="3.40.720.10">
    <property type="entry name" value="Alkaline Phosphatase, subunit A"/>
    <property type="match status" value="1"/>
</dbReference>
<evidence type="ECO:0000313" key="4">
    <source>
        <dbReference type="Proteomes" id="UP000660024"/>
    </source>
</evidence>
<dbReference type="Proteomes" id="UP000660024">
    <property type="component" value="Unassembled WGS sequence"/>
</dbReference>
<dbReference type="SMART" id="SM00758">
    <property type="entry name" value="PA14"/>
    <property type="match status" value="1"/>
</dbReference>
<gene>
    <name evidence="3" type="ORF">I5M32_13880</name>
</gene>
<dbReference type="Pfam" id="PF00884">
    <property type="entry name" value="Sulfatase"/>
    <property type="match status" value="1"/>
</dbReference>
<feature type="signal peptide" evidence="1">
    <location>
        <begin position="1"/>
        <end position="19"/>
    </location>
</feature>
<name>A0ABS1BP73_9SPHI</name>
<feature type="chain" id="PRO_5046816115" evidence="1">
    <location>
        <begin position="20"/>
        <end position="693"/>
    </location>
</feature>
<dbReference type="EMBL" id="JAEHFY010000021">
    <property type="protein sequence ID" value="MBK0384054.1"/>
    <property type="molecule type" value="Genomic_DNA"/>
</dbReference>
<keyword evidence="1" id="KW-0732">Signal</keyword>
<dbReference type="RefSeq" id="WP_200587407.1">
    <property type="nucleotide sequence ID" value="NZ_JAEHFY010000021.1"/>
</dbReference>
<dbReference type="InterPro" id="IPR017850">
    <property type="entry name" value="Alkaline_phosphatase_core_sf"/>
</dbReference>
<dbReference type="PROSITE" id="PS51820">
    <property type="entry name" value="PA14"/>
    <property type="match status" value="1"/>
</dbReference>
<organism evidence="3 4">
    <name type="scientific">Pedobacter segetis</name>
    <dbReference type="NCBI Taxonomy" id="2793069"/>
    <lineage>
        <taxon>Bacteria</taxon>
        <taxon>Pseudomonadati</taxon>
        <taxon>Bacteroidota</taxon>
        <taxon>Sphingobacteriia</taxon>
        <taxon>Sphingobacteriales</taxon>
        <taxon>Sphingobacteriaceae</taxon>
        <taxon>Pedobacter</taxon>
    </lineage>
</organism>
<dbReference type="InterPro" id="IPR000917">
    <property type="entry name" value="Sulfatase_N"/>
</dbReference>
<dbReference type="PANTHER" id="PTHR43751:SF3">
    <property type="entry name" value="SULFATASE N-TERMINAL DOMAIN-CONTAINING PROTEIN"/>
    <property type="match status" value="1"/>
</dbReference>
<accession>A0ABS1BP73</accession>
<comment type="caution">
    <text evidence="3">The sequence shown here is derived from an EMBL/GenBank/DDBJ whole genome shotgun (WGS) entry which is preliminary data.</text>
</comment>
<reference evidence="3 4" key="1">
    <citation type="submission" date="2020-12" db="EMBL/GenBank/DDBJ databases">
        <title>Bacterial novel species Pedobacter sp. SD-b isolated from soil.</title>
        <authorList>
            <person name="Jung H.-Y."/>
        </authorList>
    </citation>
    <scope>NUCLEOTIDE SEQUENCE [LARGE SCALE GENOMIC DNA]</scope>
    <source>
        <strain evidence="3 4">SD-b</strain>
    </source>
</reference>
<protein>
    <submittedName>
        <fullName evidence="3">Sulfatase-like hydrolase/transferase</fullName>
    </submittedName>
</protein>
<dbReference type="InterPro" id="IPR037524">
    <property type="entry name" value="PA14/GLEYA"/>
</dbReference>
<dbReference type="InterPro" id="IPR052701">
    <property type="entry name" value="GAG_Ulvan_Degrading_Sulfatases"/>
</dbReference>
<proteinExistence type="predicted"/>
<evidence type="ECO:0000256" key="1">
    <source>
        <dbReference type="SAM" id="SignalP"/>
    </source>
</evidence>
<dbReference type="Pfam" id="PF07691">
    <property type="entry name" value="PA14"/>
    <property type="match status" value="1"/>
</dbReference>
<dbReference type="SUPFAM" id="SSF53649">
    <property type="entry name" value="Alkaline phosphatase-like"/>
    <property type="match status" value="1"/>
</dbReference>
<feature type="domain" description="PA14" evidence="2">
    <location>
        <begin position="552"/>
        <end position="690"/>
    </location>
</feature>
<dbReference type="Gene3D" id="3.90.182.10">
    <property type="entry name" value="Toxin - Anthrax Protective Antigen,domain 1"/>
    <property type="match status" value="1"/>
</dbReference>
<dbReference type="SUPFAM" id="SSF56988">
    <property type="entry name" value="Anthrax protective antigen"/>
    <property type="match status" value="1"/>
</dbReference>
<dbReference type="InterPro" id="IPR011658">
    <property type="entry name" value="PA14_dom"/>
</dbReference>
<evidence type="ECO:0000259" key="2">
    <source>
        <dbReference type="PROSITE" id="PS51820"/>
    </source>
</evidence>
<evidence type="ECO:0000313" key="3">
    <source>
        <dbReference type="EMBL" id="MBK0384054.1"/>
    </source>
</evidence>
<keyword evidence="4" id="KW-1185">Reference proteome</keyword>
<dbReference type="PANTHER" id="PTHR43751">
    <property type="entry name" value="SULFATASE"/>
    <property type="match status" value="1"/>
</dbReference>
<sequence>MFKTAPLILLLASTVIANAQTTKTSKATQKPNIIFILTDDLGYGDLGVFYQNQLALDLKSGIPRQFTPNLDKMAGQGALLSQSYAAAPVCAPSRASIISGRSQGEVNVRDNQFDKALENNLNMAVALKKSGYTTAAIGKWGLQGIADDEPNWSAHPLNRGFDYYMGYIRHSDGHEHYPKEGLYRGKKRVYENRIDITAGLDKCYTTDLWTAAAKRWIVKHERGEDKNKPFFMYLAYDTPHAVLELPTQPYPSGKGLNGGMQWTGKPGQMISTASGKIDSWIYPDYAKATYDDDGNKETPEKPWPNVYKRYATDVHRIDEAVGDVLALLKDLKIDDNTMVVFTSDNGPSIESYLPKQDIQPTFFKSFGPFDGIKRDCWEGGLRMPTIARWPGQIPAGNNITTPSISYDWMPTFIDMAGSPIPAITDGVSLVPSLTKKGDQRPSNIYIEYFQKDKTPNFKDFLPAHRSRVRNQMQVLRLGNFVGVRYDIKEQSDDFEIYDVVNDPQEGNNLAKNPEMAALQQKFKDLALQSRMPNSTANRPYDDEMVPSLAVVAKEKGLLWKAYNGDFPWVPEMLGVKPDASGVTAVPDVSVMENKQAGSLYFDGYIKIPAEGRYTFYVSANTGAILKINNAVVVDADFAYFPNSVKSGSINLGAGLHRVRLYTTSNGSGKHEISLEWSKPGMAKETIPASVFYH</sequence>